<name>T2HRQ9_HYDVU</name>
<keyword evidence="3" id="KW-0963">Cytoplasm</keyword>
<dbReference type="GO" id="GO:0005737">
    <property type="term" value="C:cytoplasm"/>
    <property type="evidence" value="ECO:0007669"/>
    <property type="project" value="UniProtKB-SubCell"/>
</dbReference>
<keyword evidence="4" id="KW-0221">Differentiation</keyword>
<dbReference type="InterPro" id="IPR003100">
    <property type="entry name" value="PAZ_dom"/>
</dbReference>
<reference evidence="10" key="1">
    <citation type="submission" date="2013-07" db="EMBL/GenBank/DDBJ databases">
        <title>Evolutionarily conserved features of PIWI proteins and piRNAs in the basal metazoan Hydra.</title>
        <authorList>
            <person name="Lim R.S.M."/>
            <person name="Anand A."/>
            <person name="Nishimiya-Fujisawa C."/>
            <person name="Kobayashi S."/>
            <person name="Kai T."/>
        </authorList>
    </citation>
    <scope>NUCLEOTIDE SEQUENCE</scope>
    <source>
        <strain evidence="10">Nem-1</strain>
    </source>
</reference>
<evidence type="ECO:0000259" key="9">
    <source>
        <dbReference type="PROSITE" id="PS50822"/>
    </source>
</evidence>
<dbReference type="SUPFAM" id="SSF53098">
    <property type="entry name" value="Ribonuclease H-like"/>
    <property type="match status" value="1"/>
</dbReference>
<dbReference type="PANTHER" id="PTHR22891">
    <property type="entry name" value="EUKARYOTIC TRANSLATION INITIATION FACTOR 2C"/>
    <property type="match status" value="1"/>
</dbReference>
<dbReference type="CDD" id="cd04658">
    <property type="entry name" value="Piwi_piwi-like_Euk"/>
    <property type="match status" value="1"/>
</dbReference>
<proteinExistence type="evidence at transcript level"/>
<feature type="domain" description="PAZ" evidence="8">
    <location>
        <begin position="344"/>
        <end position="454"/>
    </location>
</feature>
<feature type="domain" description="Piwi" evidence="9">
    <location>
        <begin position="619"/>
        <end position="911"/>
    </location>
</feature>
<dbReference type="Pfam" id="PF02170">
    <property type="entry name" value="PAZ"/>
    <property type="match status" value="1"/>
</dbReference>
<dbReference type="InterPro" id="IPR003165">
    <property type="entry name" value="Piwi"/>
</dbReference>
<evidence type="ECO:0000256" key="7">
    <source>
        <dbReference type="ARBA" id="ARBA00038291"/>
    </source>
</evidence>
<keyword evidence="2" id="KW-0217">Developmental protein</keyword>
<comment type="similarity">
    <text evidence="7">Belongs to the argonaute family. Piwi subfamily.</text>
</comment>
<dbReference type="EMBL" id="AB840993">
    <property type="protein sequence ID" value="BAN82534.1"/>
    <property type="molecule type" value="mRNA"/>
</dbReference>
<dbReference type="GO" id="GO:0003723">
    <property type="term" value="F:RNA binding"/>
    <property type="evidence" value="ECO:0007669"/>
    <property type="project" value="UniProtKB-KW"/>
</dbReference>
<evidence type="ECO:0000256" key="1">
    <source>
        <dbReference type="ARBA" id="ARBA00004496"/>
    </source>
</evidence>
<evidence type="ECO:0000313" key="10">
    <source>
        <dbReference type="EMBL" id="BAN82534.1"/>
    </source>
</evidence>
<protein>
    <submittedName>
        <fullName evidence="10">Piwi-like protein HyLI</fullName>
    </submittedName>
</protein>
<dbReference type="AlphaFoldDB" id="T2HRQ9"/>
<gene>
    <name evidence="10" type="primary">Hyli</name>
</gene>
<evidence type="ECO:0000256" key="2">
    <source>
        <dbReference type="ARBA" id="ARBA00022473"/>
    </source>
</evidence>
<comment type="subcellular location">
    <subcellularLocation>
        <location evidence="1">Cytoplasm</location>
    </subcellularLocation>
</comment>
<dbReference type="Gene3D" id="3.40.50.2300">
    <property type="match status" value="1"/>
</dbReference>
<dbReference type="GO" id="GO:0031047">
    <property type="term" value="P:regulatory ncRNA-mediated gene silencing"/>
    <property type="evidence" value="ECO:0007669"/>
    <property type="project" value="UniProtKB-KW"/>
</dbReference>
<dbReference type="SMART" id="SM00949">
    <property type="entry name" value="PAZ"/>
    <property type="match status" value="1"/>
</dbReference>
<dbReference type="PROSITE" id="PS50822">
    <property type="entry name" value="PIWI"/>
    <property type="match status" value="1"/>
</dbReference>
<evidence type="ECO:0000256" key="3">
    <source>
        <dbReference type="ARBA" id="ARBA00022490"/>
    </source>
</evidence>
<evidence type="ECO:0000256" key="5">
    <source>
        <dbReference type="ARBA" id="ARBA00022884"/>
    </source>
</evidence>
<dbReference type="Gene3D" id="3.30.420.10">
    <property type="entry name" value="Ribonuclease H-like superfamily/Ribonuclease H"/>
    <property type="match status" value="1"/>
</dbReference>
<dbReference type="Pfam" id="PF23278">
    <property type="entry name" value="Piwi_N"/>
    <property type="match status" value="1"/>
</dbReference>
<dbReference type="Pfam" id="PF02171">
    <property type="entry name" value="Piwi"/>
    <property type="match status" value="1"/>
</dbReference>
<dbReference type="SMART" id="SM00950">
    <property type="entry name" value="Piwi"/>
    <property type="match status" value="1"/>
</dbReference>
<dbReference type="InterPro" id="IPR036085">
    <property type="entry name" value="PAZ_dom_sf"/>
</dbReference>
<accession>T2HRQ9</accession>
<dbReference type="Gene3D" id="2.170.260.10">
    <property type="entry name" value="paz domain"/>
    <property type="match status" value="1"/>
</dbReference>
<dbReference type="GO" id="GO:0030154">
    <property type="term" value="P:cell differentiation"/>
    <property type="evidence" value="ECO:0007669"/>
    <property type="project" value="UniProtKB-KW"/>
</dbReference>
<evidence type="ECO:0000256" key="6">
    <source>
        <dbReference type="ARBA" id="ARBA00023158"/>
    </source>
</evidence>
<sequence>MSGLGRGGRGALLLKALETPMKIPGQPVQNGNSSSLSEIKPVAITTDTNSNVLTSKVNGHSSTPSEIKPAENLSNLNGHSQPDIKVSVPVVHGTANGHGILAHQLSKQLSTNLPEQQTPGKTSLTCISPTLPASVSPSLPTQSKIQSTSPVPVIEMDSMSINSGKSFEKGTQGTANPMYLNFVRLKCRNEGAFQYNVSFNPPIESKNMRFGMLKEHTEVIGKAKAFDGSTLFLPHRLPQPQINLTSKRQTDNTAVQVTITLVKVLAPSQCMQLYNVLLRRIMKILDLQQVGRYYYDPKSPAMIPQHKLELWPGYITAIQAYEGGIMLLADVSHRLLRTDTCLNYMYDIIQKNQQDYQNEVTKKLVGTIVLTRYNNKTYRIDDIAWDKTPESTFTYHDGEEMSYVEYYKKSYNKELSDLGQPLLIHRPKEPKGVKPKGKPLEVICLIPELCSMTGLTDDMRADFRVMKDIAQHTRITPNQRQMAMRKYIKNIYNNPTALVELENWGLHLEEDLLKTEGRLLPPEKIILGNNKSIICNREADWGKEATREAVITGIDINSWMVISTKRDQPKAFEFVQTMKQCCPQMGFKCGDPFFFALNDDRTETYLRTIRENLNQKVQCVVCIFPTSRDDRYAAVKKLCCIESPVPSQMINARTISQANKLRSVTQKVALQINVKLGGELWALNIPMKNVMICGIDVHHDTSKGSRSVGGFVASTNSTFTRWYSRCVFQNIGQELIDGLKLCFVGALKKYHDENHSLPEKIFVFRDGVGDGQLEIVSNYEVKQLQDCFPLLNDSYHPKMCVVVVQKRISQRLFAIQNGGLENPAPGSVLDHTVTRKDWFDFFLVSQHVRQGTVTPTHYVVVYDDTGLKPDHIQRLSYKLTHLYYNWPGTIRVPAPCQYAHKLAFLVGTSLHKDPALELSDRLFFL</sequence>
<organism evidence="10">
    <name type="scientific">Hydra vulgaris</name>
    <name type="common">Hydra</name>
    <name type="synonym">Hydra attenuata</name>
    <dbReference type="NCBI Taxonomy" id="6087"/>
    <lineage>
        <taxon>Eukaryota</taxon>
        <taxon>Metazoa</taxon>
        <taxon>Cnidaria</taxon>
        <taxon>Hydrozoa</taxon>
        <taxon>Hydroidolina</taxon>
        <taxon>Anthoathecata</taxon>
        <taxon>Aplanulata</taxon>
        <taxon>Hydridae</taxon>
        <taxon>Hydra</taxon>
    </lineage>
</organism>
<dbReference type="PROSITE" id="PS50821">
    <property type="entry name" value="PAZ"/>
    <property type="match status" value="1"/>
</dbReference>
<dbReference type="FunFam" id="2.170.260.10:FF:000003">
    <property type="entry name" value="Piwi-like RNA-mediated gene silencing 2"/>
    <property type="match status" value="1"/>
</dbReference>
<dbReference type="OrthoDB" id="10252740at2759"/>
<evidence type="ECO:0000256" key="4">
    <source>
        <dbReference type="ARBA" id="ARBA00022782"/>
    </source>
</evidence>
<dbReference type="FunFam" id="3.30.420.10:FF:000014">
    <property type="entry name" value="Piwi-like RNA-mediated gene silencing 1"/>
    <property type="match status" value="1"/>
</dbReference>
<evidence type="ECO:0000259" key="8">
    <source>
        <dbReference type="PROSITE" id="PS50821"/>
    </source>
</evidence>
<keyword evidence="5" id="KW-0694">RNA-binding</keyword>
<dbReference type="InterPro" id="IPR012337">
    <property type="entry name" value="RNaseH-like_sf"/>
</dbReference>
<dbReference type="CDD" id="cd02845">
    <property type="entry name" value="PAZ_piwi_like"/>
    <property type="match status" value="1"/>
</dbReference>
<keyword evidence="6" id="KW-0943">RNA-mediated gene silencing</keyword>
<dbReference type="InterPro" id="IPR036397">
    <property type="entry name" value="RNaseH_sf"/>
</dbReference>
<dbReference type="SUPFAM" id="SSF101690">
    <property type="entry name" value="PAZ domain"/>
    <property type="match status" value="1"/>
</dbReference>